<keyword evidence="3 8" id="KW-0812">Transmembrane</keyword>
<gene>
    <name evidence="10" type="ORF">VM95_03560</name>
</gene>
<sequence>MLGVRSAAVLVELQRADGKATALCGLASGALAATVAAVPLWSTGSVLLTAAVLGGCVLLLAAAAAALLAIRPVTPQGRSLVESELFRPGPGSMSTVADLATLERAALIEMEVQRLRRLAELAERKFRAVRTAVDLIIVAGTVTGIGLLITCTN</sequence>
<evidence type="ECO:0000313" key="11">
    <source>
        <dbReference type="Proteomes" id="UP000033699"/>
    </source>
</evidence>
<evidence type="ECO:0000256" key="5">
    <source>
        <dbReference type="ARBA" id="ARBA00022989"/>
    </source>
</evidence>
<keyword evidence="2" id="KW-1003">Cell membrane</keyword>
<evidence type="ECO:0000259" key="9">
    <source>
        <dbReference type="Pfam" id="PF18967"/>
    </source>
</evidence>
<evidence type="ECO:0000256" key="2">
    <source>
        <dbReference type="ARBA" id="ARBA00022475"/>
    </source>
</evidence>
<dbReference type="GO" id="GO:0000166">
    <property type="term" value="F:nucleotide binding"/>
    <property type="evidence" value="ECO:0007669"/>
    <property type="project" value="UniProtKB-KW"/>
</dbReference>
<evidence type="ECO:0000256" key="3">
    <source>
        <dbReference type="ARBA" id="ARBA00022692"/>
    </source>
</evidence>
<dbReference type="EMBL" id="JZKH01000004">
    <property type="protein sequence ID" value="KJS63299.1"/>
    <property type="molecule type" value="Genomic_DNA"/>
</dbReference>
<dbReference type="PATRIC" id="fig|359131.3.peg.3836"/>
<accession>A0A0F2TJH3</accession>
<feature type="transmembrane region" description="Helical" evidence="8">
    <location>
        <begin position="47"/>
        <end position="70"/>
    </location>
</feature>
<dbReference type="AlphaFoldDB" id="A0A0F2TJH3"/>
<comment type="caution">
    <text evidence="10">The sequence shown here is derived from an EMBL/GenBank/DDBJ whole genome shotgun (WGS) entry which is preliminary data.</text>
</comment>
<protein>
    <recommendedName>
        <fullName evidence="9">Pycsar effector protein domain-containing protein</fullName>
    </recommendedName>
</protein>
<evidence type="ECO:0000256" key="8">
    <source>
        <dbReference type="SAM" id="Phobius"/>
    </source>
</evidence>
<keyword evidence="4" id="KW-0547">Nucleotide-binding</keyword>
<evidence type="ECO:0000256" key="4">
    <source>
        <dbReference type="ARBA" id="ARBA00022741"/>
    </source>
</evidence>
<feature type="transmembrane region" description="Helical" evidence="8">
    <location>
        <begin position="132"/>
        <end position="150"/>
    </location>
</feature>
<name>A0A0F2TJH3_STRR3</name>
<dbReference type="Pfam" id="PF18967">
    <property type="entry name" value="PycTM"/>
    <property type="match status" value="1"/>
</dbReference>
<dbReference type="Proteomes" id="UP000033699">
    <property type="component" value="Unassembled WGS sequence"/>
</dbReference>
<reference evidence="10 11" key="1">
    <citation type="submission" date="2015-02" db="EMBL/GenBank/DDBJ databases">
        <authorList>
            <person name="Ju K.-S."/>
            <person name="Doroghazi J.R."/>
            <person name="Metcalf W."/>
        </authorList>
    </citation>
    <scope>NUCLEOTIDE SEQUENCE [LARGE SCALE GENOMIC DNA]</scope>
    <source>
        <strain evidence="10 11">ATCC 31215</strain>
    </source>
</reference>
<dbReference type="InterPro" id="IPR043760">
    <property type="entry name" value="PycTM_dom"/>
</dbReference>
<evidence type="ECO:0000313" key="10">
    <source>
        <dbReference type="EMBL" id="KJS63299.1"/>
    </source>
</evidence>
<keyword evidence="7 8" id="KW-0472">Membrane</keyword>
<proteinExistence type="predicted"/>
<feature type="transmembrane region" description="Helical" evidence="8">
    <location>
        <begin position="20"/>
        <end position="41"/>
    </location>
</feature>
<keyword evidence="6" id="KW-0051">Antiviral defense</keyword>
<keyword evidence="5 8" id="KW-1133">Transmembrane helix</keyword>
<comment type="subcellular location">
    <subcellularLocation>
        <location evidence="1">Cell membrane</location>
    </subcellularLocation>
</comment>
<dbReference type="GO" id="GO:0051607">
    <property type="term" value="P:defense response to virus"/>
    <property type="evidence" value="ECO:0007669"/>
    <property type="project" value="UniProtKB-KW"/>
</dbReference>
<dbReference type="GO" id="GO:0005886">
    <property type="term" value="C:plasma membrane"/>
    <property type="evidence" value="ECO:0007669"/>
    <property type="project" value="UniProtKB-SubCell"/>
</dbReference>
<evidence type="ECO:0000256" key="1">
    <source>
        <dbReference type="ARBA" id="ARBA00004236"/>
    </source>
</evidence>
<evidence type="ECO:0000256" key="7">
    <source>
        <dbReference type="ARBA" id="ARBA00023136"/>
    </source>
</evidence>
<evidence type="ECO:0000256" key="6">
    <source>
        <dbReference type="ARBA" id="ARBA00023118"/>
    </source>
</evidence>
<keyword evidence="11" id="KW-1185">Reference proteome</keyword>
<feature type="domain" description="Pycsar effector protein" evidence="9">
    <location>
        <begin position="7"/>
        <end position="149"/>
    </location>
</feature>
<organism evidence="10 11">
    <name type="scientific">Streptomyces rubellomurinus (strain ATCC 31215)</name>
    <dbReference type="NCBI Taxonomy" id="359131"/>
    <lineage>
        <taxon>Bacteria</taxon>
        <taxon>Bacillati</taxon>
        <taxon>Actinomycetota</taxon>
        <taxon>Actinomycetes</taxon>
        <taxon>Kitasatosporales</taxon>
        <taxon>Streptomycetaceae</taxon>
        <taxon>Streptomyces</taxon>
    </lineage>
</organism>